<dbReference type="Gene3D" id="4.10.280.10">
    <property type="entry name" value="Helix-loop-helix DNA-binding domain"/>
    <property type="match status" value="1"/>
</dbReference>
<name>A0A7J6FZ98_CANSA</name>
<dbReference type="GO" id="GO:0046983">
    <property type="term" value="F:protein dimerization activity"/>
    <property type="evidence" value="ECO:0007669"/>
    <property type="project" value="InterPro"/>
</dbReference>
<dbReference type="InterPro" id="IPR044293">
    <property type="entry name" value="PRE"/>
</dbReference>
<evidence type="ECO:0000256" key="5">
    <source>
        <dbReference type="ARBA" id="ARBA00023242"/>
    </source>
</evidence>
<keyword evidence="5" id="KW-0539">Nucleus</keyword>
<keyword evidence="2" id="KW-0341">Growth regulation</keyword>
<gene>
    <name evidence="6" type="ORF">F8388_004992</name>
</gene>
<organism evidence="6 7">
    <name type="scientific">Cannabis sativa</name>
    <name type="common">Hemp</name>
    <name type="synonym">Marijuana</name>
    <dbReference type="NCBI Taxonomy" id="3483"/>
    <lineage>
        <taxon>Eukaryota</taxon>
        <taxon>Viridiplantae</taxon>
        <taxon>Streptophyta</taxon>
        <taxon>Embryophyta</taxon>
        <taxon>Tracheophyta</taxon>
        <taxon>Spermatophyta</taxon>
        <taxon>Magnoliopsida</taxon>
        <taxon>eudicotyledons</taxon>
        <taxon>Gunneridae</taxon>
        <taxon>Pentapetalae</taxon>
        <taxon>rosids</taxon>
        <taxon>fabids</taxon>
        <taxon>Rosales</taxon>
        <taxon>Cannabaceae</taxon>
        <taxon>Cannabis</taxon>
    </lineage>
</organism>
<dbReference type="GO" id="GO:0005634">
    <property type="term" value="C:nucleus"/>
    <property type="evidence" value="ECO:0007669"/>
    <property type="project" value="UniProtKB-SubCell"/>
</dbReference>
<dbReference type="OrthoDB" id="668823at2759"/>
<dbReference type="AlphaFoldDB" id="A0A7J6FZ98"/>
<reference evidence="6 7" key="1">
    <citation type="journal article" date="2020" name="bioRxiv">
        <title>Sequence and annotation of 42 cannabis genomes reveals extensive copy number variation in cannabinoid synthesis and pathogen resistance genes.</title>
        <authorList>
            <person name="Mckernan K.J."/>
            <person name="Helbert Y."/>
            <person name="Kane L.T."/>
            <person name="Ebling H."/>
            <person name="Zhang L."/>
            <person name="Liu B."/>
            <person name="Eaton Z."/>
            <person name="Mclaughlin S."/>
            <person name="Kingan S."/>
            <person name="Baybayan P."/>
            <person name="Concepcion G."/>
            <person name="Jordan M."/>
            <person name="Riva A."/>
            <person name="Barbazuk W."/>
            <person name="Harkins T."/>
        </authorList>
    </citation>
    <scope>NUCLEOTIDE SEQUENCE [LARGE SCALE GENOMIC DNA]</scope>
    <source>
        <strain evidence="7">cv. Jamaican Lion 4</strain>
        <tissue evidence="6">Leaf</tissue>
    </source>
</reference>
<dbReference type="GO" id="GO:0006355">
    <property type="term" value="P:regulation of DNA-templated transcription"/>
    <property type="evidence" value="ECO:0007669"/>
    <property type="project" value="InterPro"/>
</dbReference>
<dbReference type="EMBL" id="JAATIP010000088">
    <property type="protein sequence ID" value="KAF4375902.1"/>
    <property type="molecule type" value="Genomic_DNA"/>
</dbReference>
<dbReference type="Pfam" id="PF23174">
    <property type="entry name" value="bHLH_ILI"/>
    <property type="match status" value="1"/>
</dbReference>
<evidence type="ECO:0000313" key="6">
    <source>
        <dbReference type="EMBL" id="KAF4375902.1"/>
    </source>
</evidence>
<comment type="subcellular location">
    <subcellularLocation>
        <location evidence="1">Nucleus</location>
    </subcellularLocation>
</comment>
<proteinExistence type="predicted"/>
<evidence type="ECO:0000256" key="1">
    <source>
        <dbReference type="ARBA" id="ARBA00004123"/>
    </source>
</evidence>
<dbReference type="InterPro" id="IPR036638">
    <property type="entry name" value="HLH_DNA-bd_sf"/>
</dbReference>
<dbReference type="Proteomes" id="UP000525078">
    <property type="component" value="Unassembled WGS sequence"/>
</dbReference>
<keyword evidence="4" id="KW-0804">Transcription</keyword>
<dbReference type="InterPro" id="IPR044172">
    <property type="entry name" value="ILI2-like"/>
</dbReference>
<dbReference type="GO" id="GO:0040008">
    <property type="term" value="P:regulation of growth"/>
    <property type="evidence" value="ECO:0007669"/>
    <property type="project" value="InterPro"/>
</dbReference>
<keyword evidence="3" id="KW-0805">Transcription regulation</keyword>
<evidence type="ECO:0000313" key="7">
    <source>
        <dbReference type="Proteomes" id="UP000525078"/>
    </source>
</evidence>
<sequence length="91" mass="10285">MSNHQTSSRSSSPFIKPTDDEIHHLVLKLQSLLPLLNTTPNVPASTILDETCTYIMRLRREVDSLSGKLSQLLNTAEIDDVDELIRKLLQQ</sequence>
<dbReference type="PANTHER" id="PTHR38546:SF3">
    <property type="entry name" value="DNA BINDING PROTEIN"/>
    <property type="match status" value="1"/>
</dbReference>
<accession>A0A7J6FZ98</accession>
<comment type="caution">
    <text evidence="6">The sequence shown here is derived from an EMBL/GenBank/DDBJ whole genome shotgun (WGS) entry which is preliminary data.</text>
</comment>
<protein>
    <submittedName>
        <fullName evidence="6">Uncharacterized protein</fullName>
    </submittedName>
</protein>
<dbReference type="PANTHER" id="PTHR38546">
    <property type="entry name" value="DNA BINDING PROTEIN"/>
    <property type="match status" value="1"/>
</dbReference>
<dbReference type="SUPFAM" id="SSF47459">
    <property type="entry name" value="HLH, helix-loop-helix DNA-binding domain"/>
    <property type="match status" value="1"/>
</dbReference>
<evidence type="ECO:0000256" key="4">
    <source>
        <dbReference type="ARBA" id="ARBA00023163"/>
    </source>
</evidence>
<evidence type="ECO:0000256" key="3">
    <source>
        <dbReference type="ARBA" id="ARBA00023015"/>
    </source>
</evidence>
<evidence type="ECO:0000256" key="2">
    <source>
        <dbReference type="ARBA" id="ARBA00022604"/>
    </source>
</evidence>